<comment type="caution">
    <text evidence="4">The sequence shown here is derived from an EMBL/GenBank/DDBJ whole genome shotgun (WGS) entry which is preliminary data.</text>
</comment>
<dbReference type="eggNOG" id="COG1846">
    <property type="taxonomic scope" value="Bacteria"/>
</dbReference>
<reference evidence="4 5" key="1">
    <citation type="submission" date="2013-02" db="EMBL/GenBank/DDBJ databases">
        <title>The Genome Sequence of Enterococcus pallens BAA-351.</title>
        <authorList>
            <consortium name="The Broad Institute Genome Sequencing Platform"/>
            <consortium name="The Broad Institute Genome Sequencing Center for Infectious Disease"/>
            <person name="Earl A.M."/>
            <person name="Gilmore M.S."/>
            <person name="Lebreton F."/>
            <person name="Walker B."/>
            <person name="Young S.K."/>
            <person name="Zeng Q."/>
            <person name="Gargeya S."/>
            <person name="Fitzgerald M."/>
            <person name="Haas B."/>
            <person name="Abouelleil A."/>
            <person name="Alvarado L."/>
            <person name="Arachchi H.M."/>
            <person name="Berlin A.M."/>
            <person name="Chapman S.B."/>
            <person name="Dewar J."/>
            <person name="Goldberg J."/>
            <person name="Griggs A."/>
            <person name="Gujja S."/>
            <person name="Hansen M."/>
            <person name="Howarth C."/>
            <person name="Imamovic A."/>
            <person name="Larimer J."/>
            <person name="McCowan C."/>
            <person name="Murphy C."/>
            <person name="Neiman D."/>
            <person name="Pearson M."/>
            <person name="Priest M."/>
            <person name="Roberts A."/>
            <person name="Saif S."/>
            <person name="Shea T."/>
            <person name="Sisk P."/>
            <person name="Sykes S."/>
            <person name="Wortman J."/>
            <person name="Nusbaum C."/>
            <person name="Birren B."/>
        </authorList>
    </citation>
    <scope>NUCLEOTIDE SEQUENCE [LARGE SCALE GENOMIC DNA]</scope>
    <source>
        <strain evidence="4 5">ATCC BAA-351</strain>
    </source>
</reference>
<organism evidence="4 5">
    <name type="scientific">Enterococcus pallens ATCC BAA-351</name>
    <dbReference type="NCBI Taxonomy" id="1158607"/>
    <lineage>
        <taxon>Bacteria</taxon>
        <taxon>Bacillati</taxon>
        <taxon>Bacillota</taxon>
        <taxon>Bacilli</taxon>
        <taxon>Lactobacillales</taxon>
        <taxon>Enterococcaceae</taxon>
        <taxon>Enterococcus</taxon>
    </lineage>
</organism>
<feature type="compositionally biased region" description="Basic and acidic residues" evidence="2">
    <location>
        <begin position="217"/>
        <end position="230"/>
    </location>
</feature>
<dbReference type="PANTHER" id="PTHR33164">
    <property type="entry name" value="TRANSCRIPTIONAL REGULATOR, MARR FAMILY"/>
    <property type="match status" value="1"/>
</dbReference>
<dbReference type="GO" id="GO:0003677">
    <property type="term" value="F:DNA binding"/>
    <property type="evidence" value="ECO:0007669"/>
    <property type="project" value="UniProtKB-KW"/>
</dbReference>
<dbReference type="AlphaFoldDB" id="R2Q716"/>
<dbReference type="PANTHER" id="PTHR33164:SF43">
    <property type="entry name" value="HTH-TYPE TRANSCRIPTIONAL REPRESSOR YETL"/>
    <property type="match status" value="1"/>
</dbReference>
<name>R2Q716_9ENTE</name>
<evidence type="ECO:0000256" key="2">
    <source>
        <dbReference type="SAM" id="MobiDB-lite"/>
    </source>
</evidence>
<dbReference type="SMART" id="SM00347">
    <property type="entry name" value="HTH_MARR"/>
    <property type="match status" value="1"/>
</dbReference>
<dbReference type="PATRIC" id="fig|1158607.3.peg.3598"/>
<dbReference type="Proteomes" id="UP000013782">
    <property type="component" value="Unassembled WGS sequence"/>
</dbReference>
<dbReference type="EMBL" id="AJAQ01000035">
    <property type="protein sequence ID" value="EOH91063.1"/>
    <property type="molecule type" value="Genomic_DNA"/>
</dbReference>
<feature type="domain" description="HTH marR-type" evidence="3">
    <location>
        <begin position="5"/>
        <end position="135"/>
    </location>
</feature>
<dbReference type="GO" id="GO:0006950">
    <property type="term" value="P:response to stress"/>
    <property type="evidence" value="ECO:0007669"/>
    <property type="project" value="TreeGrafter"/>
</dbReference>
<dbReference type="InterPro" id="IPR036390">
    <property type="entry name" value="WH_DNA-bd_sf"/>
</dbReference>
<sequence length="230" mass="26703">MSEYTKELLQRLSYVGQASRRVMDAGKCEKKAPTQQLILDILAEENGLTSGVLAEILDVRPSSLTEVLNKLESRGEIERREDETDKRIKRVYITEEGRKKVSPSKQKEERSEDFFAGLTADEQHTLDQLLNKVIAGWSEDFGEGPDFPNNPFEAIEALKEIRMQFDPMRTDFGRMTPHERRKLKRAWKEKMRNEFRGRGFGPNHFGPWGNGVNPDFSDDKQSHENDWENW</sequence>
<keyword evidence="1" id="KW-0238">DNA-binding</keyword>
<dbReference type="InterPro" id="IPR011991">
    <property type="entry name" value="ArsR-like_HTH"/>
</dbReference>
<dbReference type="Gene3D" id="1.10.10.10">
    <property type="entry name" value="Winged helix-like DNA-binding domain superfamily/Winged helix DNA-binding domain"/>
    <property type="match status" value="1"/>
</dbReference>
<dbReference type="SUPFAM" id="SSF46785">
    <property type="entry name" value="Winged helix' DNA-binding domain"/>
    <property type="match status" value="1"/>
</dbReference>
<evidence type="ECO:0000313" key="4">
    <source>
        <dbReference type="EMBL" id="EOH91063.1"/>
    </source>
</evidence>
<dbReference type="CDD" id="cd00090">
    <property type="entry name" value="HTH_ARSR"/>
    <property type="match status" value="1"/>
</dbReference>
<feature type="region of interest" description="Disordered" evidence="2">
    <location>
        <begin position="195"/>
        <end position="230"/>
    </location>
</feature>
<dbReference type="InterPro" id="IPR036388">
    <property type="entry name" value="WH-like_DNA-bd_sf"/>
</dbReference>
<dbReference type="GO" id="GO:0003700">
    <property type="term" value="F:DNA-binding transcription factor activity"/>
    <property type="evidence" value="ECO:0007669"/>
    <property type="project" value="InterPro"/>
</dbReference>
<keyword evidence="5" id="KW-1185">Reference proteome</keyword>
<evidence type="ECO:0000313" key="5">
    <source>
        <dbReference type="Proteomes" id="UP000013782"/>
    </source>
</evidence>
<accession>R2Q716</accession>
<dbReference type="PROSITE" id="PS50995">
    <property type="entry name" value="HTH_MARR_2"/>
    <property type="match status" value="1"/>
</dbReference>
<dbReference type="Pfam" id="PF01047">
    <property type="entry name" value="MarR"/>
    <property type="match status" value="1"/>
</dbReference>
<proteinExistence type="predicted"/>
<evidence type="ECO:0000256" key="1">
    <source>
        <dbReference type="ARBA" id="ARBA00023125"/>
    </source>
</evidence>
<dbReference type="InterPro" id="IPR000835">
    <property type="entry name" value="HTH_MarR-typ"/>
</dbReference>
<evidence type="ECO:0000259" key="3">
    <source>
        <dbReference type="PROSITE" id="PS50995"/>
    </source>
</evidence>
<gene>
    <name evidence="4" type="ORF">UAU_03602</name>
</gene>
<protein>
    <recommendedName>
        <fullName evidence="3">HTH marR-type domain-containing protein</fullName>
    </recommendedName>
</protein>
<dbReference type="RefSeq" id="WP_010758576.1">
    <property type="nucleotide sequence ID" value="NZ_ASWD01000004.1"/>
</dbReference>
<dbReference type="STRING" id="160454.RV10_GL001121"/>
<dbReference type="OrthoDB" id="2186550at2"/>
<dbReference type="PRINTS" id="PR00598">
    <property type="entry name" value="HTHMARR"/>
</dbReference>
<dbReference type="InterPro" id="IPR039422">
    <property type="entry name" value="MarR/SlyA-like"/>
</dbReference>
<dbReference type="HOGENOM" id="CLU_086301_0_0_9"/>